<gene>
    <name evidence="2" type="ORF">C1SCF055_LOCUS37788</name>
</gene>
<organism evidence="2">
    <name type="scientific">Cladocopium goreaui</name>
    <dbReference type="NCBI Taxonomy" id="2562237"/>
    <lineage>
        <taxon>Eukaryota</taxon>
        <taxon>Sar</taxon>
        <taxon>Alveolata</taxon>
        <taxon>Dinophyceae</taxon>
        <taxon>Suessiales</taxon>
        <taxon>Symbiodiniaceae</taxon>
        <taxon>Cladocopium</taxon>
    </lineage>
</organism>
<reference evidence="3 4" key="2">
    <citation type="submission" date="2024-05" db="EMBL/GenBank/DDBJ databases">
        <authorList>
            <person name="Chen Y."/>
            <person name="Shah S."/>
            <person name="Dougan E. K."/>
            <person name="Thang M."/>
            <person name="Chan C."/>
        </authorList>
    </citation>
    <scope>NUCLEOTIDE SEQUENCE [LARGE SCALE GENOMIC DNA]</scope>
</reference>
<reference evidence="2" key="1">
    <citation type="submission" date="2022-10" db="EMBL/GenBank/DDBJ databases">
        <authorList>
            <person name="Chen Y."/>
            <person name="Dougan E. K."/>
            <person name="Chan C."/>
            <person name="Rhodes N."/>
            <person name="Thang M."/>
        </authorList>
    </citation>
    <scope>NUCLEOTIDE SEQUENCE</scope>
</reference>
<evidence type="ECO:0000313" key="4">
    <source>
        <dbReference type="Proteomes" id="UP001152797"/>
    </source>
</evidence>
<protein>
    <submittedName>
        <fullName evidence="2">Uncharacterized protein</fullName>
    </submittedName>
</protein>
<name>A0A9P1DLX9_9DINO</name>
<evidence type="ECO:0000313" key="2">
    <source>
        <dbReference type="EMBL" id="CAI4012759.1"/>
    </source>
</evidence>
<feature type="compositionally biased region" description="Basic and acidic residues" evidence="1">
    <location>
        <begin position="231"/>
        <end position="250"/>
    </location>
</feature>
<feature type="compositionally biased region" description="Basic and acidic residues" evidence="1">
    <location>
        <begin position="162"/>
        <end position="200"/>
    </location>
</feature>
<feature type="compositionally biased region" description="Low complexity" evidence="1">
    <location>
        <begin position="216"/>
        <end position="230"/>
    </location>
</feature>
<dbReference type="Proteomes" id="UP001152797">
    <property type="component" value="Unassembled WGS sequence"/>
</dbReference>
<dbReference type="AlphaFoldDB" id="A0A9P1DLX9"/>
<dbReference type="EMBL" id="CAMXCT010005569">
    <property type="protein sequence ID" value="CAI4012759.1"/>
    <property type="molecule type" value="Genomic_DNA"/>
</dbReference>
<evidence type="ECO:0000256" key="1">
    <source>
        <dbReference type="SAM" id="MobiDB-lite"/>
    </source>
</evidence>
<proteinExistence type="predicted"/>
<accession>A0A9P1DLX9</accession>
<feature type="region of interest" description="Disordered" evidence="1">
    <location>
        <begin position="25"/>
        <end position="250"/>
    </location>
</feature>
<comment type="caution">
    <text evidence="2">The sequence shown here is derived from an EMBL/GenBank/DDBJ whole genome shotgun (WGS) entry which is preliminary data.</text>
</comment>
<feature type="compositionally biased region" description="Basic and acidic residues" evidence="1">
    <location>
        <begin position="78"/>
        <end position="92"/>
    </location>
</feature>
<dbReference type="OrthoDB" id="448547at2759"/>
<keyword evidence="4" id="KW-1185">Reference proteome</keyword>
<dbReference type="EMBL" id="CAMXCT020005569">
    <property type="protein sequence ID" value="CAL1166134.1"/>
    <property type="molecule type" value="Genomic_DNA"/>
</dbReference>
<evidence type="ECO:0000313" key="3">
    <source>
        <dbReference type="EMBL" id="CAL4800071.1"/>
    </source>
</evidence>
<sequence>MASFALLNEEKKILRRKEKELERQQKINEIKAAPVPVHMGKWADASDDEDLNVRAPISDSETESEPADAPEAAPVQDWEQRETNGTKADTKEQAAPSGGKNKKEAKKPVKPDDEDLDAILGELGIDLPQESQGGASSSKKNRKKKDKEAETGEPTSGGYPDAAKEEKAKQAKAKEEEKKTSKEKEENGDNGEEKVLDEVAKQAALEALKKKKAAAGKKAAPSDAVKAAAAEAKKRAEQKKTKKDKSMYDR</sequence>
<dbReference type="EMBL" id="CAMXCT030005569">
    <property type="protein sequence ID" value="CAL4800071.1"/>
    <property type="molecule type" value="Genomic_DNA"/>
</dbReference>